<comment type="caution">
    <text evidence="2">The sequence shown here is derived from an EMBL/GenBank/DDBJ whole genome shotgun (WGS) entry which is preliminary data.</text>
</comment>
<evidence type="ECO:0000313" key="3">
    <source>
        <dbReference type="Proteomes" id="UP000762676"/>
    </source>
</evidence>
<dbReference type="SMART" id="SM00439">
    <property type="entry name" value="BAH"/>
    <property type="match status" value="1"/>
</dbReference>
<reference evidence="2 3" key="1">
    <citation type="journal article" date="2021" name="Elife">
        <title>Chloroplast acquisition without the gene transfer in kleptoplastic sea slugs, Plakobranchus ocellatus.</title>
        <authorList>
            <person name="Maeda T."/>
            <person name="Takahashi S."/>
            <person name="Yoshida T."/>
            <person name="Shimamura S."/>
            <person name="Takaki Y."/>
            <person name="Nagai Y."/>
            <person name="Toyoda A."/>
            <person name="Suzuki Y."/>
            <person name="Arimoto A."/>
            <person name="Ishii H."/>
            <person name="Satoh N."/>
            <person name="Nishiyama T."/>
            <person name="Hasebe M."/>
            <person name="Maruyama T."/>
            <person name="Minagawa J."/>
            <person name="Obokata J."/>
            <person name="Shigenobu S."/>
        </authorList>
    </citation>
    <scope>NUCLEOTIDE SEQUENCE [LARGE SCALE GENOMIC DNA]</scope>
</reference>
<evidence type="ECO:0000313" key="2">
    <source>
        <dbReference type="EMBL" id="GFS20378.1"/>
    </source>
</evidence>
<dbReference type="GO" id="GO:0003682">
    <property type="term" value="F:chromatin binding"/>
    <property type="evidence" value="ECO:0007669"/>
    <property type="project" value="InterPro"/>
</dbReference>
<sequence>GDDDADLDKVGVAAIPATEKKHKAAKNSKTRVVWLGQPIKKLGKKSFYNEVQVGDLKLRPGDCVSISPADPKQPYYIARIQYLFETSRGEQQAHVQWFYRGSETVLGEASDPLELFFVNECDDNDLVAVHDKVK</sequence>
<evidence type="ECO:0000259" key="1">
    <source>
        <dbReference type="PROSITE" id="PS51038"/>
    </source>
</evidence>
<feature type="non-terminal residue" evidence="2">
    <location>
        <position position="134"/>
    </location>
</feature>
<dbReference type="Gene3D" id="2.30.30.490">
    <property type="match status" value="1"/>
</dbReference>
<organism evidence="2 3">
    <name type="scientific">Elysia marginata</name>
    <dbReference type="NCBI Taxonomy" id="1093978"/>
    <lineage>
        <taxon>Eukaryota</taxon>
        <taxon>Metazoa</taxon>
        <taxon>Spiralia</taxon>
        <taxon>Lophotrochozoa</taxon>
        <taxon>Mollusca</taxon>
        <taxon>Gastropoda</taxon>
        <taxon>Heterobranchia</taxon>
        <taxon>Euthyneura</taxon>
        <taxon>Panpulmonata</taxon>
        <taxon>Sacoglossa</taxon>
        <taxon>Placobranchoidea</taxon>
        <taxon>Plakobranchidae</taxon>
        <taxon>Elysia</taxon>
    </lineage>
</organism>
<dbReference type="Pfam" id="PF01426">
    <property type="entry name" value="BAH"/>
    <property type="match status" value="1"/>
</dbReference>
<dbReference type="PANTHER" id="PTHR10629:SF52">
    <property type="entry name" value="DNA (CYTOSINE-5)-METHYLTRANSFERASE 1"/>
    <property type="match status" value="1"/>
</dbReference>
<dbReference type="PANTHER" id="PTHR10629">
    <property type="entry name" value="CYTOSINE-SPECIFIC METHYLTRANSFERASE"/>
    <property type="match status" value="1"/>
</dbReference>
<keyword evidence="3" id="KW-1185">Reference proteome</keyword>
<accession>A0AAV4JF98</accession>
<dbReference type="GO" id="GO:0003677">
    <property type="term" value="F:DNA binding"/>
    <property type="evidence" value="ECO:0007669"/>
    <property type="project" value="TreeGrafter"/>
</dbReference>
<dbReference type="Proteomes" id="UP000762676">
    <property type="component" value="Unassembled WGS sequence"/>
</dbReference>
<dbReference type="InterPro" id="IPR043151">
    <property type="entry name" value="BAH_sf"/>
</dbReference>
<dbReference type="InterPro" id="IPR050390">
    <property type="entry name" value="C5-Methyltransferase"/>
</dbReference>
<protein>
    <submittedName>
        <fullName evidence="2">DNA (Cytosine-5)-methyltransferase 1</fullName>
    </submittedName>
</protein>
<dbReference type="GO" id="GO:0005634">
    <property type="term" value="C:nucleus"/>
    <property type="evidence" value="ECO:0007669"/>
    <property type="project" value="TreeGrafter"/>
</dbReference>
<dbReference type="GO" id="GO:0044027">
    <property type="term" value="P:negative regulation of gene expression via chromosomal CpG island methylation"/>
    <property type="evidence" value="ECO:0007669"/>
    <property type="project" value="TreeGrafter"/>
</dbReference>
<dbReference type="EMBL" id="BMAT01006813">
    <property type="protein sequence ID" value="GFS20378.1"/>
    <property type="molecule type" value="Genomic_DNA"/>
</dbReference>
<feature type="domain" description="BAH" evidence="1">
    <location>
        <begin position="56"/>
        <end position="134"/>
    </location>
</feature>
<proteinExistence type="predicted"/>
<gene>
    <name evidence="2" type="ORF">ElyMa_003311400</name>
</gene>
<name>A0AAV4JF98_9GAST</name>
<dbReference type="AlphaFoldDB" id="A0AAV4JF98"/>
<dbReference type="InterPro" id="IPR001025">
    <property type="entry name" value="BAH_dom"/>
</dbReference>
<dbReference type="PROSITE" id="PS51038">
    <property type="entry name" value="BAH"/>
    <property type="match status" value="1"/>
</dbReference>
<dbReference type="GO" id="GO:0003886">
    <property type="term" value="F:DNA (cytosine-5-)-methyltransferase activity"/>
    <property type="evidence" value="ECO:0007669"/>
    <property type="project" value="TreeGrafter"/>
</dbReference>
<feature type="non-terminal residue" evidence="2">
    <location>
        <position position="1"/>
    </location>
</feature>